<evidence type="ECO:0000256" key="4">
    <source>
        <dbReference type="ARBA" id="ARBA00023157"/>
    </source>
</evidence>
<evidence type="ECO:0000256" key="2">
    <source>
        <dbReference type="ARBA" id="ARBA00022525"/>
    </source>
</evidence>
<keyword evidence="2" id="KW-0964">Secreted</keyword>
<feature type="chain" id="PRO_5034014097" description="CFEM domain-containing protein" evidence="5">
    <location>
        <begin position="19"/>
        <end position="164"/>
    </location>
</feature>
<feature type="domain" description="CFEM" evidence="6">
    <location>
        <begin position="1"/>
        <end position="108"/>
    </location>
</feature>
<organism evidence="7 8">
    <name type="scientific">Psilocybe cf. subviscida</name>
    <dbReference type="NCBI Taxonomy" id="2480587"/>
    <lineage>
        <taxon>Eukaryota</taxon>
        <taxon>Fungi</taxon>
        <taxon>Dikarya</taxon>
        <taxon>Basidiomycota</taxon>
        <taxon>Agaricomycotina</taxon>
        <taxon>Agaricomycetes</taxon>
        <taxon>Agaricomycetidae</taxon>
        <taxon>Agaricales</taxon>
        <taxon>Agaricineae</taxon>
        <taxon>Strophariaceae</taxon>
        <taxon>Psilocybe</taxon>
    </lineage>
</organism>
<gene>
    <name evidence="7" type="ORF">D9619_011936</name>
</gene>
<evidence type="ECO:0000256" key="1">
    <source>
        <dbReference type="ARBA" id="ARBA00004613"/>
    </source>
</evidence>
<evidence type="ECO:0000256" key="5">
    <source>
        <dbReference type="SAM" id="SignalP"/>
    </source>
</evidence>
<accession>A0A8H5B0F5</accession>
<dbReference type="Proteomes" id="UP000567179">
    <property type="component" value="Unassembled WGS sequence"/>
</dbReference>
<comment type="caution">
    <text evidence="7">The sequence shown here is derived from an EMBL/GenBank/DDBJ whole genome shotgun (WGS) entry which is preliminary data.</text>
</comment>
<evidence type="ECO:0000256" key="3">
    <source>
        <dbReference type="ARBA" id="ARBA00022729"/>
    </source>
</evidence>
<reference evidence="7 8" key="1">
    <citation type="journal article" date="2020" name="ISME J.">
        <title>Uncovering the hidden diversity of litter-decomposition mechanisms in mushroom-forming fungi.</title>
        <authorList>
            <person name="Floudas D."/>
            <person name="Bentzer J."/>
            <person name="Ahren D."/>
            <person name="Johansson T."/>
            <person name="Persson P."/>
            <person name="Tunlid A."/>
        </authorList>
    </citation>
    <scope>NUCLEOTIDE SEQUENCE [LARGE SCALE GENOMIC DNA]</scope>
    <source>
        <strain evidence="7 8">CBS 101986</strain>
    </source>
</reference>
<comment type="subcellular location">
    <subcellularLocation>
        <location evidence="1">Secreted</location>
    </subcellularLocation>
</comment>
<sequence>MMFKHISLISLSAAIASAQLTSAPPCVLNCVLPAAAQSGCPISQAQCICTSNIFLSVTKACLESKCTPAEVKAAESAQEKECATVIATNATVVRFTQTVAVTSVVQQTPTNAASMTRDLAIGPSSSVPVNATASVLSSGATSSDAPLNTGIALIGALILINFGL</sequence>
<protein>
    <recommendedName>
        <fullName evidence="6">CFEM domain-containing protein</fullName>
    </recommendedName>
</protein>
<dbReference type="PROSITE" id="PS52012">
    <property type="entry name" value="CFEM"/>
    <property type="match status" value="1"/>
</dbReference>
<dbReference type="OrthoDB" id="4505683at2759"/>
<evidence type="ECO:0000259" key="6">
    <source>
        <dbReference type="PROSITE" id="PS52012"/>
    </source>
</evidence>
<keyword evidence="4" id="KW-1015">Disulfide bond</keyword>
<proteinExistence type="predicted"/>
<dbReference type="AlphaFoldDB" id="A0A8H5B0F5"/>
<dbReference type="GO" id="GO:0005576">
    <property type="term" value="C:extracellular region"/>
    <property type="evidence" value="ECO:0007669"/>
    <property type="project" value="UniProtKB-SubCell"/>
</dbReference>
<feature type="signal peptide" evidence="5">
    <location>
        <begin position="1"/>
        <end position="18"/>
    </location>
</feature>
<keyword evidence="8" id="KW-1185">Reference proteome</keyword>
<keyword evidence="3 5" id="KW-0732">Signal</keyword>
<evidence type="ECO:0000313" key="8">
    <source>
        <dbReference type="Proteomes" id="UP000567179"/>
    </source>
</evidence>
<evidence type="ECO:0000313" key="7">
    <source>
        <dbReference type="EMBL" id="KAF5314450.1"/>
    </source>
</evidence>
<dbReference type="InterPro" id="IPR008427">
    <property type="entry name" value="Extracellular_membr_CFEM_dom"/>
</dbReference>
<name>A0A8H5B0F5_9AGAR</name>
<dbReference type="EMBL" id="JAACJJ010000044">
    <property type="protein sequence ID" value="KAF5314450.1"/>
    <property type="molecule type" value="Genomic_DNA"/>
</dbReference>
<dbReference type="SMART" id="SM00747">
    <property type="entry name" value="CFEM"/>
    <property type="match status" value="1"/>
</dbReference>
<dbReference type="Pfam" id="PF05730">
    <property type="entry name" value="CFEM"/>
    <property type="match status" value="1"/>
</dbReference>